<keyword evidence="5" id="KW-0325">Glycoprotein</keyword>
<evidence type="ECO:0000256" key="6">
    <source>
        <dbReference type="SAM" id="Phobius"/>
    </source>
</evidence>
<evidence type="ECO:0000256" key="4">
    <source>
        <dbReference type="ARBA" id="ARBA00022801"/>
    </source>
</evidence>
<dbReference type="GO" id="GO:0006508">
    <property type="term" value="P:proteolysis"/>
    <property type="evidence" value="ECO:0007669"/>
    <property type="project" value="UniProtKB-KW"/>
</dbReference>
<evidence type="ECO:0000313" key="7">
    <source>
        <dbReference type="EMBL" id="KAF2857522.1"/>
    </source>
</evidence>
<organism evidence="7 8">
    <name type="scientific">Piedraia hortae CBS 480.64</name>
    <dbReference type="NCBI Taxonomy" id="1314780"/>
    <lineage>
        <taxon>Eukaryota</taxon>
        <taxon>Fungi</taxon>
        <taxon>Dikarya</taxon>
        <taxon>Ascomycota</taxon>
        <taxon>Pezizomycotina</taxon>
        <taxon>Dothideomycetes</taxon>
        <taxon>Dothideomycetidae</taxon>
        <taxon>Capnodiales</taxon>
        <taxon>Piedraiaceae</taxon>
        <taxon>Piedraia</taxon>
    </lineage>
</organism>
<dbReference type="InterPro" id="IPR029058">
    <property type="entry name" value="AB_hydrolase_fold"/>
</dbReference>
<gene>
    <name evidence="7" type="ORF">K470DRAFT_279230</name>
</gene>
<evidence type="ECO:0000256" key="5">
    <source>
        <dbReference type="ARBA" id="ARBA00023180"/>
    </source>
</evidence>
<keyword evidence="6" id="KW-0472">Membrane</keyword>
<dbReference type="SUPFAM" id="SSF53474">
    <property type="entry name" value="alpha/beta-Hydrolases"/>
    <property type="match status" value="1"/>
</dbReference>
<keyword evidence="8" id="KW-1185">Reference proteome</keyword>
<keyword evidence="3" id="KW-0645">Protease</keyword>
<dbReference type="GO" id="GO:0004185">
    <property type="term" value="F:serine-type carboxypeptidase activity"/>
    <property type="evidence" value="ECO:0007669"/>
    <property type="project" value="InterPro"/>
</dbReference>
<dbReference type="Pfam" id="PF00450">
    <property type="entry name" value="Peptidase_S10"/>
    <property type="match status" value="1"/>
</dbReference>
<reference evidence="7" key="1">
    <citation type="journal article" date="2020" name="Stud. Mycol.">
        <title>101 Dothideomycetes genomes: a test case for predicting lifestyles and emergence of pathogens.</title>
        <authorList>
            <person name="Haridas S."/>
            <person name="Albert R."/>
            <person name="Binder M."/>
            <person name="Bloem J."/>
            <person name="Labutti K."/>
            <person name="Salamov A."/>
            <person name="Andreopoulos B."/>
            <person name="Baker S."/>
            <person name="Barry K."/>
            <person name="Bills G."/>
            <person name="Bluhm B."/>
            <person name="Cannon C."/>
            <person name="Castanera R."/>
            <person name="Culley D."/>
            <person name="Daum C."/>
            <person name="Ezra D."/>
            <person name="Gonzalez J."/>
            <person name="Henrissat B."/>
            <person name="Kuo A."/>
            <person name="Liang C."/>
            <person name="Lipzen A."/>
            <person name="Lutzoni F."/>
            <person name="Magnuson J."/>
            <person name="Mondo S."/>
            <person name="Nolan M."/>
            <person name="Ohm R."/>
            <person name="Pangilinan J."/>
            <person name="Park H.-J."/>
            <person name="Ramirez L."/>
            <person name="Alfaro M."/>
            <person name="Sun H."/>
            <person name="Tritt A."/>
            <person name="Yoshinaga Y."/>
            <person name="Zwiers L.-H."/>
            <person name="Turgeon B."/>
            <person name="Goodwin S."/>
            <person name="Spatafora J."/>
            <person name="Crous P."/>
            <person name="Grigoriev I."/>
        </authorList>
    </citation>
    <scope>NUCLEOTIDE SEQUENCE</scope>
    <source>
        <strain evidence="7">CBS 480.64</strain>
    </source>
</reference>
<protein>
    <submittedName>
        <fullName evidence="7">Uncharacterized protein</fullName>
    </submittedName>
</protein>
<dbReference type="Gene3D" id="3.40.50.1820">
    <property type="entry name" value="alpha/beta hydrolase"/>
    <property type="match status" value="1"/>
</dbReference>
<evidence type="ECO:0000256" key="3">
    <source>
        <dbReference type="ARBA" id="ARBA00022670"/>
    </source>
</evidence>
<dbReference type="AlphaFoldDB" id="A0A6A7BQY8"/>
<proteinExistence type="inferred from homology"/>
<feature type="transmembrane region" description="Helical" evidence="6">
    <location>
        <begin position="141"/>
        <end position="164"/>
    </location>
</feature>
<evidence type="ECO:0000313" key="8">
    <source>
        <dbReference type="Proteomes" id="UP000799421"/>
    </source>
</evidence>
<dbReference type="EMBL" id="MU006039">
    <property type="protein sequence ID" value="KAF2857522.1"/>
    <property type="molecule type" value="Genomic_DNA"/>
</dbReference>
<comment type="similarity">
    <text evidence="1">Belongs to the peptidase S10 family.</text>
</comment>
<name>A0A6A7BQY8_9PEZI</name>
<keyword evidence="6" id="KW-1133">Transmembrane helix</keyword>
<keyword evidence="6" id="KW-0812">Transmembrane</keyword>
<accession>A0A6A7BQY8</accession>
<evidence type="ECO:0000256" key="2">
    <source>
        <dbReference type="ARBA" id="ARBA00022645"/>
    </source>
</evidence>
<keyword evidence="2" id="KW-0121">Carboxypeptidase</keyword>
<dbReference type="OrthoDB" id="443318at2759"/>
<sequence length="191" mass="21308">MKNAISRFDCTSFFLDPCQHFKACNGKFEQLFEQRKSRSSVCLFLKLLERVRVLPYNSDKDFLCNHVATENLVENLTWNGAKGMEAVPQGNVNPLGTSLTSTSMSHHIRFSWIIRAMLAQLMGVDLASIEKAAPYIRVGELPLLVGIILVVIAKAVVIVLICPARRTGVAYSRLEEISLDDLEPPSRGSDR</sequence>
<evidence type="ECO:0000256" key="1">
    <source>
        <dbReference type="ARBA" id="ARBA00009431"/>
    </source>
</evidence>
<keyword evidence="4" id="KW-0378">Hydrolase</keyword>
<dbReference type="Proteomes" id="UP000799421">
    <property type="component" value="Unassembled WGS sequence"/>
</dbReference>
<dbReference type="InterPro" id="IPR001563">
    <property type="entry name" value="Peptidase_S10"/>
</dbReference>